<dbReference type="GeneTree" id="ENSGT01150000287573"/>
<dbReference type="CDD" id="cd00033">
    <property type="entry name" value="CCP"/>
    <property type="match status" value="3"/>
</dbReference>
<dbReference type="InterPro" id="IPR000436">
    <property type="entry name" value="Sushi_SCR_CCP_dom"/>
</dbReference>
<reference evidence="12" key="1">
    <citation type="submission" date="2025-08" db="UniProtKB">
        <authorList>
            <consortium name="Ensembl"/>
        </authorList>
    </citation>
    <scope>IDENTIFICATION</scope>
</reference>
<evidence type="ECO:0000256" key="1">
    <source>
        <dbReference type="ARBA" id="ARBA00004328"/>
    </source>
</evidence>
<keyword evidence="6" id="KW-0677">Repeat</keyword>
<comment type="caution">
    <text evidence="9">Lacks conserved residue(s) required for the propagation of feature annotation.</text>
</comment>
<name>A0A3B4Y4R8_SERLL</name>
<keyword evidence="5 10" id="KW-0732">Signal</keyword>
<dbReference type="Proteomes" id="UP000261360">
    <property type="component" value="Unplaced"/>
</dbReference>
<dbReference type="FunFam" id="2.10.70.10:FF:000003">
    <property type="entry name" value="Versican core protein"/>
    <property type="match status" value="1"/>
</dbReference>
<feature type="chain" id="PRO_5017447584" description="Sushi domain-containing protein" evidence="10">
    <location>
        <begin position="22"/>
        <end position="266"/>
    </location>
</feature>
<dbReference type="GO" id="GO:0005576">
    <property type="term" value="C:extracellular region"/>
    <property type="evidence" value="ECO:0007669"/>
    <property type="project" value="UniProtKB-SubCell"/>
</dbReference>
<dbReference type="PROSITE" id="PS50923">
    <property type="entry name" value="SUSHI"/>
    <property type="match status" value="3"/>
</dbReference>
<reference evidence="12" key="2">
    <citation type="submission" date="2025-09" db="UniProtKB">
        <authorList>
            <consortium name="Ensembl"/>
        </authorList>
    </citation>
    <scope>IDENTIFICATION</scope>
</reference>
<evidence type="ECO:0000313" key="13">
    <source>
        <dbReference type="Proteomes" id="UP000261360"/>
    </source>
</evidence>
<evidence type="ECO:0000256" key="6">
    <source>
        <dbReference type="ARBA" id="ARBA00022737"/>
    </source>
</evidence>
<protein>
    <recommendedName>
        <fullName evidence="11">Sushi domain-containing protein</fullName>
    </recommendedName>
</protein>
<dbReference type="Pfam" id="PF00084">
    <property type="entry name" value="Sushi"/>
    <property type="match status" value="3"/>
</dbReference>
<proteinExistence type="predicted"/>
<feature type="disulfide bond" evidence="9">
    <location>
        <begin position="27"/>
        <end position="70"/>
    </location>
</feature>
<dbReference type="AlphaFoldDB" id="A0A3B4Y4R8"/>
<feature type="domain" description="Sushi" evidence="11">
    <location>
        <begin position="25"/>
        <end position="83"/>
    </location>
</feature>
<keyword evidence="3" id="KW-0964">Secreted</keyword>
<evidence type="ECO:0000256" key="7">
    <source>
        <dbReference type="ARBA" id="ARBA00023157"/>
    </source>
</evidence>
<keyword evidence="13" id="KW-1185">Reference proteome</keyword>
<dbReference type="PANTHER" id="PTHR45785:SF2">
    <property type="entry name" value="COMPLEMENT FACTOR H-RELATED"/>
    <property type="match status" value="1"/>
</dbReference>
<dbReference type="Gene3D" id="2.10.70.10">
    <property type="entry name" value="Complement Module, domain 1"/>
    <property type="match status" value="3"/>
</dbReference>
<keyword evidence="7 9" id="KW-1015">Disulfide bond</keyword>
<dbReference type="SUPFAM" id="SSF57535">
    <property type="entry name" value="Complement control module/SCR domain"/>
    <property type="match status" value="3"/>
</dbReference>
<dbReference type="SMART" id="SM00032">
    <property type="entry name" value="CCP"/>
    <property type="match status" value="3"/>
</dbReference>
<feature type="signal peptide" evidence="10">
    <location>
        <begin position="1"/>
        <end position="21"/>
    </location>
</feature>
<feature type="domain" description="Sushi" evidence="11">
    <location>
        <begin position="166"/>
        <end position="230"/>
    </location>
</feature>
<evidence type="ECO:0000313" key="12">
    <source>
        <dbReference type="Ensembl" id="ENSSLDP00000022996.1"/>
    </source>
</evidence>
<feature type="disulfide bond" evidence="9">
    <location>
        <begin position="90"/>
        <end position="133"/>
    </location>
</feature>
<evidence type="ECO:0000256" key="5">
    <source>
        <dbReference type="ARBA" id="ARBA00022729"/>
    </source>
</evidence>
<dbReference type="InterPro" id="IPR051503">
    <property type="entry name" value="ComplSys_Reg/VirEntry_Med"/>
</dbReference>
<keyword evidence="4 9" id="KW-0768">Sushi</keyword>
<dbReference type="Ensembl" id="ENSSLDT00000023735.1">
    <property type="protein sequence ID" value="ENSSLDP00000022996.1"/>
    <property type="gene ID" value="ENSSLDG00000017953.1"/>
</dbReference>
<evidence type="ECO:0000259" key="11">
    <source>
        <dbReference type="PROSITE" id="PS50923"/>
    </source>
</evidence>
<dbReference type="PANTHER" id="PTHR45785">
    <property type="entry name" value="COMPLEMENT FACTOR H-RELATED"/>
    <property type="match status" value="1"/>
</dbReference>
<organism evidence="12 13">
    <name type="scientific">Seriola lalandi dorsalis</name>
    <dbReference type="NCBI Taxonomy" id="1841481"/>
    <lineage>
        <taxon>Eukaryota</taxon>
        <taxon>Metazoa</taxon>
        <taxon>Chordata</taxon>
        <taxon>Craniata</taxon>
        <taxon>Vertebrata</taxon>
        <taxon>Euteleostomi</taxon>
        <taxon>Actinopterygii</taxon>
        <taxon>Neopterygii</taxon>
        <taxon>Teleostei</taxon>
        <taxon>Neoteleostei</taxon>
        <taxon>Acanthomorphata</taxon>
        <taxon>Carangaria</taxon>
        <taxon>Carangiformes</taxon>
        <taxon>Carangidae</taxon>
        <taxon>Seriola</taxon>
    </lineage>
</organism>
<evidence type="ECO:0000256" key="9">
    <source>
        <dbReference type="PROSITE-ProRule" id="PRU00302"/>
    </source>
</evidence>
<keyword evidence="8" id="KW-0325">Glycoprotein</keyword>
<comment type="subcellular location">
    <subcellularLocation>
        <location evidence="2">Secreted</location>
    </subcellularLocation>
    <subcellularLocation>
        <location evidence="1">Virion</location>
    </subcellularLocation>
</comment>
<evidence type="ECO:0000256" key="4">
    <source>
        <dbReference type="ARBA" id="ARBA00022659"/>
    </source>
</evidence>
<evidence type="ECO:0000256" key="3">
    <source>
        <dbReference type="ARBA" id="ARBA00022525"/>
    </source>
</evidence>
<evidence type="ECO:0000256" key="8">
    <source>
        <dbReference type="ARBA" id="ARBA00023180"/>
    </source>
</evidence>
<dbReference type="InterPro" id="IPR035976">
    <property type="entry name" value="Sushi/SCR/CCP_sf"/>
</dbReference>
<sequence>MKLFHCLWLFILWLNVDESLQQNEITCDRKDPHVYYWDVYSGQNITLDETVSYWCKPGYNSTDGATWATCTRDGWRPNPLCQGIVKLYHCAPPPKVENAVAVTSYQREYLSGSEVTYQCRDHYTMEGDATITCNSGQWEKKNITCTRMYIQKHFTKKYFSFHNTAIKCRLSLPPLEGTSYDPPYRNVFPPGERVKITCGDGYYISRPQDVSAVATCKDDGEWTFTPICRGIKLHGLQTDCLQRHIMRLFLVVRQHLMMISNHISIT</sequence>
<evidence type="ECO:0000256" key="2">
    <source>
        <dbReference type="ARBA" id="ARBA00004613"/>
    </source>
</evidence>
<evidence type="ECO:0000256" key="10">
    <source>
        <dbReference type="SAM" id="SignalP"/>
    </source>
</evidence>
<accession>A0A3B4Y4R8</accession>
<feature type="domain" description="Sushi" evidence="11">
    <location>
        <begin position="88"/>
        <end position="147"/>
    </location>
</feature>